<evidence type="ECO:0000256" key="1">
    <source>
        <dbReference type="SAM" id="SignalP"/>
    </source>
</evidence>
<gene>
    <name evidence="2" type="ORF">TELCIR_12669</name>
</gene>
<evidence type="ECO:0000313" key="2">
    <source>
        <dbReference type="EMBL" id="PIO65643.1"/>
    </source>
</evidence>
<dbReference type="InterPro" id="IPR017853">
    <property type="entry name" value="GH"/>
</dbReference>
<name>A0A2G9U5Z9_TELCI</name>
<proteinExistence type="predicted"/>
<dbReference type="AlphaFoldDB" id="A0A2G9U5Z9"/>
<evidence type="ECO:0000313" key="3">
    <source>
        <dbReference type="Proteomes" id="UP000230423"/>
    </source>
</evidence>
<reference evidence="2 3" key="1">
    <citation type="submission" date="2015-09" db="EMBL/GenBank/DDBJ databases">
        <title>Draft genome of the parasitic nematode Teladorsagia circumcincta isolate WARC Sus (inbred).</title>
        <authorList>
            <person name="Mitreva M."/>
        </authorList>
    </citation>
    <scope>NUCLEOTIDE SEQUENCE [LARGE SCALE GENOMIC DNA]</scope>
    <source>
        <strain evidence="2 3">S</strain>
    </source>
</reference>
<feature type="signal peptide" evidence="1">
    <location>
        <begin position="1"/>
        <end position="17"/>
    </location>
</feature>
<dbReference type="OrthoDB" id="25039at2759"/>
<dbReference type="PROSITE" id="PS51257">
    <property type="entry name" value="PROKAR_LIPOPROTEIN"/>
    <property type="match status" value="1"/>
</dbReference>
<keyword evidence="1" id="KW-0732">Signal</keyword>
<feature type="chain" id="PRO_5013688358" evidence="1">
    <location>
        <begin position="18"/>
        <end position="164"/>
    </location>
</feature>
<keyword evidence="3" id="KW-1185">Reference proteome</keyword>
<organism evidence="2 3">
    <name type="scientific">Teladorsagia circumcincta</name>
    <name type="common">Brown stomach worm</name>
    <name type="synonym">Ostertagia circumcincta</name>
    <dbReference type="NCBI Taxonomy" id="45464"/>
    <lineage>
        <taxon>Eukaryota</taxon>
        <taxon>Metazoa</taxon>
        <taxon>Ecdysozoa</taxon>
        <taxon>Nematoda</taxon>
        <taxon>Chromadorea</taxon>
        <taxon>Rhabditida</taxon>
        <taxon>Rhabditina</taxon>
        <taxon>Rhabditomorpha</taxon>
        <taxon>Strongyloidea</taxon>
        <taxon>Trichostrongylidae</taxon>
        <taxon>Teladorsagia</taxon>
    </lineage>
</organism>
<accession>A0A2G9U5Z9</accession>
<dbReference type="SUPFAM" id="SSF51445">
    <property type="entry name" value="(Trans)glycosidases"/>
    <property type="match status" value="1"/>
</dbReference>
<sequence length="164" mass="18317">MRGLLVLSACLFLSCFASPVLQKVEAVEKDVTPELDSTAYAVDLLIPISLSGFQCIRQNQYSTAFIRLSCEPTAYRAYTHVAGLQAEAYMSPQPQSSKTGAQQFDEMYFNLKNADIDVQSVWIQVRQGVFEKIVSASLLKKRVKEVEILGSSRVIQRSKASRQM</sequence>
<dbReference type="EMBL" id="KZ348844">
    <property type="protein sequence ID" value="PIO65643.1"/>
    <property type="molecule type" value="Genomic_DNA"/>
</dbReference>
<dbReference type="Proteomes" id="UP000230423">
    <property type="component" value="Unassembled WGS sequence"/>
</dbReference>
<protein>
    <submittedName>
        <fullName evidence="2">Uncharacterized protein</fullName>
    </submittedName>
</protein>